<protein>
    <submittedName>
        <fullName evidence="2">RRM domain-containing protein</fullName>
    </submittedName>
</protein>
<dbReference type="WBParaSite" id="JU765_v2.g6601.t1">
    <property type="protein sequence ID" value="JU765_v2.g6601.t1"/>
    <property type="gene ID" value="JU765_v2.g6601"/>
</dbReference>
<evidence type="ECO:0000313" key="1">
    <source>
        <dbReference type="Proteomes" id="UP000887576"/>
    </source>
</evidence>
<accession>A0AC34RGL2</accession>
<reference evidence="2" key="1">
    <citation type="submission" date="2022-11" db="UniProtKB">
        <authorList>
            <consortium name="WormBaseParasite"/>
        </authorList>
    </citation>
    <scope>IDENTIFICATION</scope>
</reference>
<organism evidence="1 2">
    <name type="scientific">Panagrolaimus sp. JU765</name>
    <dbReference type="NCBI Taxonomy" id="591449"/>
    <lineage>
        <taxon>Eukaryota</taxon>
        <taxon>Metazoa</taxon>
        <taxon>Ecdysozoa</taxon>
        <taxon>Nematoda</taxon>
        <taxon>Chromadorea</taxon>
        <taxon>Rhabditida</taxon>
        <taxon>Tylenchina</taxon>
        <taxon>Panagrolaimomorpha</taxon>
        <taxon>Panagrolaimoidea</taxon>
        <taxon>Panagrolaimidae</taxon>
        <taxon>Panagrolaimus</taxon>
    </lineage>
</organism>
<dbReference type="Proteomes" id="UP000887576">
    <property type="component" value="Unplaced"/>
</dbReference>
<proteinExistence type="predicted"/>
<sequence length="198" mass="22825">MKTTNPGTILTIPRSSGSIDYYSGPSSATINPSFNSFLPTDLSHIKPDDKNASRTLHVRNLDRRITADLLKEKFGKYHDVIDVEIKNPESPSPYAFIQFPDVMSVIDTIHQYYKNENDRNKYRYKLNWGKTKTSSKLWLGKLPENITKEYIRTKIRSGLILDDITDIILDSQKCEAIVMFKHKDPAMKILEQIKSKQM</sequence>
<evidence type="ECO:0000313" key="2">
    <source>
        <dbReference type="WBParaSite" id="JU765_v2.g6601.t1"/>
    </source>
</evidence>
<name>A0AC34RGL2_9BILA</name>